<feature type="transmembrane region" description="Helical" evidence="1">
    <location>
        <begin position="61"/>
        <end position="90"/>
    </location>
</feature>
<keyword evidence="1" id="KW-0472">Membrane</keyword>
<feature type="transmembrane region" description="Helical" evidence="1">
    <location>
        <begin position="111"/>
        <end position="129"/>
    </location>
</feature>
<dbReference type="InterPro" id="IPR018723">
    <property type="entry name" value="DUF2254_membrane"/>
</dbReference>
<proteinExistence type="predicted"/>
<gene>
    <name evidence="2" type="ORF">KSF_002920</name>
</gene>
<evidence type="ECO:0000313" key="3">
    <source>
        <dbReference type="Proteomes" id="UP000597444"/>
    </source>
</evidence>
<feature type="transmembrane region" description="Helical" evidence="1">
    <location>
        <begin position="20"/>
        <end position="41"/>
    </location>
</feature>
<organism evidence="2 3">
    <name type="scientific">Reticulibacter mediterranei</name>
    <dbReference type="NCBI Taxonomy" id="2778369"/>
    <lineage>
        <taxon>Bacteria</taxon>
        <taxon>Bacillati</taxon>
        <taxon>Chloroflexota</taxon>
        <taxon>Ktedonobacteria</taxon>
        <taxon>Ktedonobacterales</taxon>
        <taxon>Reticulibacteraceae</taxon>
        <taxon>Reticulibacter</taxon>
    </lineage>
</organism>
<sequence length="499" mass="54810">MLGILLTTIKTRWLDVVNGFWLVPGLIALCGPLLSLLFIWLDHAVGSPHLPLFFNGNATAASGMLSAIAASFIAALSLVFSITIVTLQLVTSQYTPRALRGFLADRLTQSVAGSFLGIFAYALLVLTAVREPESGYAGFVPSISITVAIGFSFLGLLLLLLFFHHTAESIQIYNITARLAKETMQAIDHLYPTWGNGSPGEDETILLEQWEASALPERITPTRSGYVQSIAFHHLQRAATRLGPGLRLHLVVCPGDFVTPEMSIAHVWVPRELEHATISIIRRSVVVVNQRDIVQDAAFGIRQLTDIALRALSPAVNDPTTAVNCIEYLQAIFEHLAHRTLPSAIHHLGDGSSLLVMRTRTFHEYLQAFVELGRVSTTNARVANALLMALEQVARIATQQGQERLPVLGALAQAIARPAIQDARTQHDRSLLEQHLQQVEQLTGVRSEQIRAGEQTSVSMQGCSCHLLPPKDEVERRWLTLLLTCKALLLQVQFPFECA</sequence>
<dbReference type="Pfam" id="PF10011">
    <property type="entry name" value="DUF2254"/>
    <property type="match status" value="1"/>
</dbReference>
<comment type="caution">
    <text evidence="2">The sequence shown here is derived from an EMBL/GenBank/DDBJ whole genome shotgun (WGS) entry which is preliminary data.</text>
</comment>
<evidence type="ECO:0000313" key="2">
    <source>
        <dbReference type="EMBL" id="GHO90244.1"/>
    </source>
</evidence>
<dbReference type="AlphaFoldDB" id="A0A8J3IFF8"/>
<name>A0A8J3IFF8_9CHLR</name>
<dbReference type="EMBL" id="BNJK01000001">
    <property type="protein sequence ID" value="GHO90244.1"/>
    <property type="molecule type" value="Genomic_DNA"/>
</dbReference>
<keyword evidence="1" id="KW-0812">Transmembrane</keyword>
<dbReference type="RefSeq" id="WP_220201224.1">
    <property type="nucleotide sequence ID" value="NZ_BNJK01000001.1"/>
</dbReference>
<keyword evidence="1" id="KW-1133">Transmembrane helix</keyword>
<feature type="transmembrane region" description="Helical" evidence="1">
    <location>
        <begin position="135"/>
        <end position="163"/>
    </location>
</feature>
<evidence type="ECO:0000256" key="1">
    <source>
        <dbReference type="SAM" id="Phobius"/>
    </source>
</evidence>
<reference evidence="2" key="1">
    <citation type="submission" date="2020-10" db="EMBL/GenBank/DDBJ databases">
        <title>Taxonomic study of unclassified bacteria belonging to the class Ktedonobacteria.</title>
        <authorList>
            <person name="Yabe S."/>
            <person name="Wang C.M."/>
            <person name="Zheng Y."/>
            <person name="Sakai Y."/>
            <person name="Cavaletti L."/>
            <person name="Monciardini P."/>
            <person name="Donadio S."/>
        </authorList>
    </citation>
    <scope>NUCLEOTIDE SEQUENCE</scope>
    <source>
        <strain evidence="2">ID150040</strain>
    </source>
</reference>
<accession>A0A8J3IFF8</accession>
<protein>
    <recommendedName>
        <fullName evidence="4">DUF2254 domain-containing protein</fullName>
    </recommendedName>
</protein>
<keyword evidence="3" id="KW-1185">Reference proteome</keyword>
<evidence type="ECO:0008006" key="4">
    <source>
        <dbReference type="Google" id="ProtNLM"/>
    </source>
</evidence>
<dbReference type="Proteomes" id="UP000597444">
    <property type="component" value="Unassembled WGS sequence"/>
</dbReference>